<reference evidence="1 2" key="1">
    <citation type="journal article" date="2019" name="Sci. Rep.">
        <title>Orb-weaving spider Araneus ventricosus genome elucidates the spidroin gene catalogue.</title>
        <authorList>
            <person name="Kono N."/>
            <person name="Nakamura H."/>
            <person name="Ohtoshi R."/>
            <person name="Moran D.A.P."/>
            <person name="Shinohara A."/>
            <person name="Yoshida Y."/>
            <person name="Fujiwara M."/>
            <person name="Mori M."/>
            <person name="Tomita M."/>
            <person name="Arakawa K."/>
        </authorList>
    </citation>
    <scope>NUCLEOTIDE SEQUENCE [LARGE SCALE GENOMIC DNA]</scope>
</reference>
<organism evidence="1 2">
    <name type="scientific">Araneus ventricosus</name>
    <name type="common">Orbweaver spider</name>
    <name type="synonym">Epeira ventricosa</name>
    <dbReference type="NCBI Taxonomy" id="182803"/>
    <lineage>
        <taxon>Eukaryota</taxon>
        <taxon>Metazoa</taxon>
        <taxon>Ecdysozoa</taxon>
        <taxon>Arthropoda</taxon>
        <taxon>Chelicerata</taxon>
        <taxon>Arachnida</taxon>
        <taxon>Araneae</taxon>
        <taxon>Araneomorphae</taxon>
        <taxon>Entelegynae</taxon>
        <taxon>Araneoidea</taxon>
        <taxon>Araneidae</taxon>
        <taxon>Araneus</taxon>
    </lineage>
</organism>
<protein>
    <submittedName>
        <fullName evidence="1">Uncharacterized protein</fullName>
    </submittedName>
</protein>
<gene>
    <name evidence="1" type="ORF">AVEN_65451_1</name>
</gene>
<comment type="caution">
    <text evidence="1">The sequence shown here is derived from an EMBL/GenBank/DDBJ whole genome shotgun (WGS) entry which is preliminary data.</text>
</comment>
<evidence type="ECO:0000313" key="1">
    <source>
        <dbReference type="EMBL" id="GBM77415.1"/>
    </source>
</evidence>
<dbReference type="Proteomes" id="UP000499080">
    <property type="component" value="Unassembled WGS sequence"/>
</dbReference>
<dbReference type="AlphaFoldDB" id="A0A4Y2IIC6"/>
<evidence type="ECO:0000313" key="2">
    <source>
        <dbReference type="Proteomes" id="UP000499080"/>
    </source>
</evidence>
<keyword evidence="2" id="KW-1185">Reference proteome</keyword>
<proteinExistence type="predicted"/>
<dbReference type="EMBL" id="BGPR01002688">
    <property type="protein sequence ID" value="GBM77415.1"/>
    <property type="molecule type" value="Genomic_DNA"/>
</dbReference>
<name>A0A4Y2IIC6_ARAVE</name>
<sequence length="103" mass="12331">MRAQLLSSTMRLFSSHMKRIRSRSRVLEKLFVRMFFNHCNLSDTVRVWKTDILWHSALDLLFLRTSSCHVFEDWRDEGMRGKARLLQRTLSLLYSILLACLRL</sequence>
<accession>A0A4Y2IIC6</accession>